<comment type="caution">
    <text evidence="1">The sequence shown here is derived from an EMBL/GenBank/DDBJ whole genome shotgun (WGS) entry which is preliminary data.</text>
</comment>
<accession>A0A9N9HJX7</accession>
<protein>
    <submittedName>
        <fullName evidence="1">6365_t:CDS:1</fullName>
    </submittedName>
</protein>
<dbReference type="OrthoDB" id="5597136at2759"/>
<organism evidence="1 2">
    <name type="scientific">Cetraspora pellucida</name>
    <dbReference type="NCBI Taxonomy" id="1433469"/>
    <lineage>
        <taxon>Eukaryota</taxon>
        <taxon>Fungi</taxon>
        <taxon>Fungi incertae sedis</taxon>
        <taxon>Mucoromycota</taxon>
        <taxon>Glomeromycotina</taxon>
        <taxon>Glomeromycetes</taxon>
        <taxon>Diversisporales</taxon>
        <taxon>Gigasporaceae</taxon>
        <taxon>Cetraspora</taxon>
    </lineage>
</organism>
<reference evidence="1" key="1">
    <citation type="submission" date="2021-06" db="EMBL/GenBank/DDBJ databases">
        <authorList>
            <person name="Kallberg Y."/>
            <person name="Tangrot J."/>
            <person name="Rosling A."/>
        </authorList>
    </citation>
    <scope>NUCLEOTIDE SEQUENCE</scope>
    <source>
        <strain evidence="1">FL966</strain>
    </source>
</reference>
<gene>
    <name evidence="1" type="ORF">CPELLU_LOCUS10838</name>
</gene>
<keyword evidence="2" id="KW-1185">Reference proteome</keyword>
<name>A0A9N9HJX7_9GLOM</name>
<evidence type="ECO:0000313" key="2">
    <source>
        <dbReference type="Proteomes" id="UP000789759"/>
    </source>
</evidence>
<dbReference type="InterPro" id="IPR021109">
    <property type="entry name" value="Peptidase_aspartic_dom_sf"/>
</dbReference>
<dbReference type="CDD" id="cd00303">
    <property type="entry name" value="retropepsin_like"/>
    <property type="match status" value="1"/>
</dbReference>
<dbReference type="AlphaFoldDB" id="A0A9N9HJX7"/>
<dbReference type="EMBL" id="CAJVQA010009177">
    <property type="protein sequence ID" value="CAG8681885.1"/>
    <property type="molecule type" value="Genomic_DNA"/>
</dbReference>
<dbReference type="Gene3D" id="2.40.70.10">
    <property type="entry name" value="Acid Proteases"/>
    <property type="match status" value="1"/>
</dbReference>
<sequence length="329" mass="37152">MNHTATLTQILLYSRDANHISVVDEPNKNINENEAFTVSAIRHQSYTTQKSSHYRKIVPMSTNEGSHPNQASEIVPAMALLSKNLPVTTVLIMPIPVISAPIMPTPVMSALAVPLPVDILQNPEPIDMKVMTIQVFTIARNTTVCCHIRIKENYIVPMLNSSATISIMSNKIIEKLQLKIDEPSTTMIIISNGARVRALGKIINLKLVISSLVVSTTFQIIKSTKQTLLLEIHMFYEGEILPAPLADNEDLFDNFKFDNENLDKLDSFLTDQYSKLELYNNLWLYYESSAMYLSSIKSIFINETEKEEEVDIFAETINNLEQTLVYIKK</sequence>
<proteinExistence type="predicted"/>
<evidence type="ECO:0000313" key="1">
    <source>
        <dbReference type="EMBL" id="CAG8681885.1"/>
    </source>
</evidence>
<dbReference type="Proteomes" id="UP000789759">
    <property type="component" value="Unassembled WGS sequence"/>
</dbReference>